<sequence length="144" mass="16270">MKISEYTIINGKPSKVICNESKAKEWNLEDANIDTLKVVDELLKFKDSSLKYPKGITVINAVDTISLVSNLNVTRPSNHIGIIRSDLPADTLITYRTPNERDTYGIVKSDESIKCVEALRERLLKVVESKDIKLSKAYEDNRTN</sequence>
<reference evidence="2" key="1">
    <citation type="submission" date="2019-06" db="EMBL/GenBank/DDBJ databases">
        <title>Sulfurimonas gotlandica sp. nov., a chemoautotrophic and psychrotolerant epsilonproteobacterium isolated from a pelagic redoxcline, and an emended description of the genus Sulfurimonas.</title>
        <authorList>
            <person name="Wang S."/>
            <person name="Jiang L."/>
            <person name="Shao Z."/>
        </authorList>
    </citation>
    <scope>NUCLEOTIDE SEQUENCE [LARGE SCALE GENOMIC DNA]</scope>
    <source>
        <strain evidence="2">1-1N</strain>
    </source>
</reference>
<name>A0AAJ4A1W2_9BACT</name>
<dbReference type="AlphaFoldDB" id="A0AAJ4A1W2"/>
<dbReference type="EMBL" id="CP041166">
    <property type="protein sequence ID" value="QFR42407.1"/>
    <property type="molecule type" value="Genomic_DNA"/>
</dbReference>
<accession>A0AAJ4A1W2</accession>
<proteinExistence type="predicted"/>
<organism evidence="1 2">
    <name type="scientific">Sulfurimonas xiamenensis</name>
    <dbReference type="NCBI Taxonomy" id="2590021"/>
    <lineage>
        <taxon>Bacteria</taxon>
        <taxon>Pseudomonadati</taxon>
        <taxon>Campylobacterota</taxon>
        <taxon>Epsilonproteobacteria</taxon>
        <taxon>Campylobacterales</taxon>
        <taxon>Sulfurimonadaceae</taxon>
        <taxon>Sulfurimonas</taxon>
    </lineage>
</organism>
<dbReference type="KEGG" id="suln:FJR47_00105"/>
<dbReference type="RefSeq" id="WP_152298479.1">
    <property type="nucleotide sequence ID" value="NZ_CP041166.1"/>
</dbReference>
<evidence type="ECO:0000313" key="1">
    <source>
        <dbReference type="EMBL" id="QFR42407.1"/>
    </source>
</evidence>
<keyword evidence="2" id="KW-1185">Reference proteome</keyword>
<gene>
    <name evidence="1" type="ORF">FJR47_00105</name>
</gene>
<protein>
    <submittedName>
        <fullName evidence="1">Uncharacterized protein</fullName>
    </submittedName>
</protein>
<dbReference type="Proteomes" id="UP000326061">
    <property type="component" value="Chromosome"/>
</dbReference>
<evidence type="ECO:0000313" key="2">
    <source>
        <dbReference type="Proteomes" id="UP000326061"/>
    </source>
</evidence>